<dbReference type="PROSITE" id="PS50850">
    <property type="entry name" value="MFS"/>
    <property type="match status" value="1"/>
</dbReference>
<evidence type="ECO:0000256" key="4">
    <source>
        <dbReference type="ARBA" id="ARBA00022692"/>
    </source>
</evidence>
<feature type="region of interest" description="Disordered" evidence="8">
    <location>
        <begin position="225"/>
        <end position="244"/>
    </location>
</feature>
<keyword evidence="7 9" id="KW-0472">Membrane</keyword>
<evidence type="ECO:0000256" key="1">
    <source>
        <dbReference type="ARBA" id="ARBA00004651"/>
    </source>
</evidence>
<dbReference type="InterPro" id="IPR020846">
    <property type="entry name" value="MFS_dom"/>
</dbReference>
<feature type="transmembrane region" description="Helical" evidence="9">
    <location>
        <begin position="195"/>
        <end position="214"/>
    </location>
</feature>
<dbReference type="InterPro" id="IPR005829">
    <property type="entry name" value="Sugar_transporter_CS"/>
</dbReference>
<sequence length="455" mass="49056">MATPTTTESGQQPRKGERRVVSNIVRGSIGNLIEWYDWYAYTAFSVYFASVFFPSGDQTAQLLNTAAVFAVGFLMRPIGGWVLGRYADRRGRRAALTLSVTLMAAGSLIVALTPSYGSIGVAAPVLLVAARLLQGLSVGGEYSTSATYMSEVASPGRRGYYSSFQYVTLIAGQLTALGLQIVLQQLLSAAQMEAWGWRVAFVVGAAGAVVVLWLRRGMDESESFERAAGEAENGETGEKGQSGPARGSLRLLLSYPRQCLTVVGLTMGGTLFFYTYTTYLQKFMVNTSGIAKPTAAWINFFALLVFVVLQPVVGLLSDRVGRRPLLIAFGVLGTVVVVPSLTLLSHTSDPVYAFLLMVVPLAVSSLYTSISAVVKAELFPTSIRALGVGLPYALTVAVFGGTAEYVALWFKNAGHENWYFFYVTACVLVSLLVYIRMRETSDASPLDEDASRSRG</sequence>
<feature type="transmembrane region" description="Helical" evidence="9">
    <location>
        <begin position="95"/>
        <end position="113"/>
    </location>
</feature>
<evidence type="ECO:0000256" key="9">
    <source>
        <dbReference type="SAM" id="Phobius"/>
    </source>
</evidence>
<feature type="transmembrane region" description="Helical" evidence="9">
    <location>
        <begin position="351"/>
        <end position="374"/>
    </location>
</feature>
<gene>
    <name evidence="11" type="ORF">GCM10023086_22820</name>
</gene>
<keyword evidence="4 9" id="KW-0812">Transmembrane</keyword>
<feature type="transmembrane region" description="Helical" evidence="9">
    <location>
        <begin position="259"/>
        <end position="276"/>
    </location>
</feature>
<dbReference type="Pfam" id="PF00083">
    <property type="entry name" value="Sugar_tr"/>
    <property type="match status" value="1"/>
</dbReference>
<feature type="transmembrane region" description="Helical" evidence="9">
    <location>
        <begin position="160"/>
        <end position="183"/>
    </location>
</feature>
<evidence type="ECO:0000256" key="2">
    <source>
        <dbReference type="ARBA" id="ARBA00022448"/>
    </source>
</evidence>
<keyword evidence="6 9" id="KW-1133">Transmembrane helix</keyword>
<evidence type="ECO:0000313" key="11">
    <source>
        <dbReference type="EMBL" id="GAA4305170.1"/>
    </source>
</evidence>
<evidence type="ECO:0000256" key="5">
    <source>
        <dbReference type="ARBA" id="ARBA00022847"/>
    </source>
</evidence>
<feature type="domain" description="Major facilitator superfamily (MFS) profile" evidence="10">
    <location>
        <begin position="23"/>
        <end position="442"/>
    </location>
</feature>
<organism evidence="11 12">
    <name type="scientific">Streptomyces venetus</name>
    <dbReference type="NCBI Taxonomy" id="1701086"/>
    <lineage>
        <taxon>Bacteria</taxon>
        <taxon>Bacillati</taxon>
        <taxon>Actinomycetota</taxon>
        <taxon>Actinomycetes</taxon>
        <taxon>Kitasatosporales</taxon>
        <taxon>Streptomycetaceae</taxon>
        <taxon>Streptomyces</taxon>
    </lineage>
</organism>
<accession>A0ABP8FJD1</accession>
<dbReference type="PANTHER" id="PTHR43528">
    <property type="entry name" value="ALPHA-KETOGLUTARATE PERMEASE"/>
    <property type="match status" value="1"/>
</dbReference>
<proteinExistence type="predicted"/>
<feature type="transmembrane region" description="Helical" evidence="9">
    <location>
        <begin position="296"/>
        <end position="316"/>
    </location>
</feature>
<keyword evidence="2" id="KW-0813">Transport</keyword>
<comment type="caution">
    <text evidence="11">The sequence shown here is derived from an EMBL/GenBank/DDBJ whole genome shotgun (WGS) entry which is preliminary data.</text>
</comment>
<comment type="subcellular location">
    <subcellularLocation>
        <location evidence="1">Cell membrane</location>
        <topology evidence="1">Multi-pass membrane protein</topology>
    </subcellularLocation>
</comment>
<evidence type="ECO:0000256" key="7">
    <source>
        <dbReference type="ARBA" id="ARBA00023136"/>
    </source>
</evidence>
<evidence type="ECO:0000259" key="10">
    <source>
        <dbReference type="PROSITE" id="PS50850"/>
    </source>
</evidence>
<dbReference type="InterPro" id="IPR005828">
    <property type="entry name" value="MFS_sugar_transport-like"/>
</dbReference>
<feature type="transmembrane region" description="Helical" evidence="9">
    <location>
        <begin position="386"/>
        <end position="406"/>
    </location>
</feature>
<feature type="transmembrane region" description="Helical" evidence="9">
    <location>
        <begin position="418"/>
        <end position="435"/>
    </location>
</feature>
<dbReference type="SUPFAM" id="SSF103473">
    <property type="entry name" value="MFS general substrate transporter"/>
    <property type="match status" value="1"/>
</dbReference>
<dbReference type="InterPro" id="IPR036259">
    <property type="entry name" value="MFS_trans_sf"/>
</dbReference>
<feature type="transmembrane region" description="Helical" evidence="9">
    <location>
        <begin position="62"/>
        <end position="83"/>
    </location>
</feature>
<dbReference type="PANTHER" id="PTHR43528:SF5">
    <property type="entry name" value="PROLINE_BETAINE TRANSPORTER"/>
    <property type="match status" value="1"/>
</dbReference>
<dbReference type="InterPro" id="IPR051084">
    <property type="entry name" value="H+-coupled_symporters"/>
</dbReference>
<keyword evidence="3" id="KW-1003">Cell membrane</keyword>
<feature type="transmembrane region" description="Helical" evidence="9">
    <location>
        <begin position="119"/>
        <end position="139"/>
    </location>
</feature>
<evidence type="ECO:0000256" key="6">
    <source>
        <dbReference type="ARBA" id="ARBA00022989"/>
    </source>
</evidence>
<dbReference type="CDD" id="cd17367">
    <property type="entry name" value="MFS_KgtP"/>
    <property type="match status" value="1"/>
</dbReference>
<evidence type="ECO:0000256" key="8">
    <source>
        <dbReference type="SAM" id="MobiDB-lite"/>
    </source>
</evidence>
<evidence type="ECO:0000256" key="3">
    <source>
        <dbReference type="ARBA" id="ARBA00022475"/>
    </source>
</evidence>
<reference evidence="12" key="1">
    <citation type="journal article" date="2019" name="Int. J. Syst. Evol. Microbiol.">
        <title>The Global Catalogue of Microorganisms (GCM) 10K type strain sequencing project: providing services to taxonomists for standard genome sequencing and annotation.</title>
        <authorList>
            <consortium name="The Broad Institute Genomics Platform"/>
            <consortium name="The Broad Institute Genome Sequencing Center for Infectious Disease"/>
            <person name="Wu L."/>
            <person name="Ma J."/>
        </authorList>
    </citation>
    <scope>NUCLEOTIDE SEQUENCE [LARGE SCALE GENOMIC DNA]</scope>
    <source>
        <strain evidence="12">JCM 31290</strain>
    </source>
</reference>
<dbReference type="EMBL" id="BAABET010000003">
    <property type="protein sequence ID" value="GAA4305170.1"/>
    <property type="molecule type" value="Genomic_DNA"/>
</dbReference>
<protein>
    <submittedName>
        <fullName evidence="11">MFS transporter</fullName>
    </submittedName>
</protein>
<keyword evidence="12" id="KW-1185">Reference proteome</keyword>
<evidence type="ECO:0000313" key="12">
    <source>
        <dbReference type="Proteomes" id="UP001501115"/>
    </source>
</evidence>
<dbReference type="PROSITE" id="PS00217">
    <property type="entry name" value="SUGAR_TRANSPORT_2"/>
    <property type="match status" value="1"/>
</dbReference>
<name>A0ABP8FJD1_9ACTN</name>
<dbReference type="RefSeq" id="WP_345661282.1">
    <property type="nucleotide sequence ID" value="NZ_BAABET010000003.1"/>
</dbReference>
<dbReference type="Gene3D" id="1.20.1250.20">
    <property type="entry name" value="MFS general substrate transporter like domains"/>
    <property type="match status" value="2"/>
</dbReference>
<keyword evidence="5" id="KW-0769">Symport</keyword>
<feature type="transmembrane region" description="Helical" evidence="9">
    <location>
        <begin position="325"/>
        <end position="345"/>
    </location>
</feature>
<dbReference type="PROSITE" id="PS00216">
    <property type="entry name" value="SUGAR_TRANSPORT_1"/>
    <property type="match status" value="1"/>
</dbReference>
<dbReference type="Proteomes" id="UP001501115">
    <property type="component" value="Unassembled WGS sequence"/>
</dbReference>